<dbReference type="InterPro" id="IPR035979">
    <property type="entry name" value="RBD_domain_sf"/>
</dbReference>
<dbReference type="GO" id="GO:0000463">
    <property type="term" value="P:maturation of LSU-rRNA from tricistronic rRNA transcript (SSU-rRNA, 5.8S rRNA, LSU-rRNA)"/>
    <property type="evidence" value="ECO:0007669"/>
    <property type="project" value="TreeGrafter"/>
</dbReference>
<comment type="caution">
    <text evidence="10">The sequence shown here is derived from an EMBL/GenBank/DDBJ whole genome shotgun (WGS) entry which is preliminary data.</text>
</comment>
<evidence type="ECO:0000256" key="5">
    <source>
        <dbReference type="ARBA" id="ARBA00022884"/>
    </source>
</evidence>
<dbReference type="GO" id="GO:0005730">
    <property type="term" value="C:nucleolus"/>
    <property type="evidence" value="ECO:0007669"/>
    <property type="project" value="UniProtKB-SubCell"/>
</dbReference>
<comment type="similarity">
    <text evidence="3">Belongs to the RRM RBM34 family.</text>
</comment>
<evidence type="ECO:0000256" key="6">
    <source>
        <dbReference type="ARBA" id="ARBA00023242"/>
    </source>
</evidence>
<evidence type="ECO:0000256" key="4">
    <source>
        <dbReference type="ARBA" id="ARBA00015520"/>
    </source>
</evidence>
<evidence type="ECO:0000313" key="10">
    <source>
        <dbReference type="EMBL" id="CAK5266599.1"/>
    </source>
</evidence>
<keyword evidence="6" id="KW-0539">Nucleus</keyword>
<dbReference type="SUPFAM" id="SSF54928">
    <property type="entry name" value="RNA-binding domain, RBD"/>
    <property type="match status" value="1"/>
</dbReference>
<gene>
    <name evidence="10" type="ORF">MYCIT1_LOCUS8460</name>
</gene>
<comment type="subcellular location">
    <subcellularLocation>
        <location evidence="2">Nucleus</location>
        <location evidence="2">Nucleolus</location>
    </subcellularLocation>
</comment>
<dbReference type="Gene3D" id="3.30.70.330">
    <property type="match status" value="1"/>
</dbReference>
<reference evidence="10" key="1">
    <citation type="submission" date="2023-11" db="EMBL/GenBank/DDBJ databases">
        <authorList>
            <person name="De Vega J J."/>
            <person name="De Vega J J."/>
        </authorList>
    </citation>
    <scope>NUCLEOTIDE SEQUENCE</scope>
</reference>
<dbReference type="AlphaFoldDB" id="A0AAD2H1T5"/>
<accession>A0AAD2H1T5</accession>
<feature type="compositionally biased region" description="Acidic residues" evidence="8">
    <location>
        <begin position="154"/>
        <end position="181"/>
    </location>
</feature>
<dbReference type="InterPro" id="IPR012677">
    <property type="entry name" value="Nucleotide-bd_a/b_plait_sf"/>
</dbReference>
<name>A0AAD2H1T5_9AGAR</name>
<dbReference type="EMBL" id="CAVNYO010000110">
    <property type="protein sequence ID" value="CAK5266599.1"/>
    <property type="molecule type" value="Genomic_DNA"/>
</dbReference>
<keyword evidence="5 7" id="KW-0694">RNA-binding</keyword>
<evidence type="ECO:0000256" key="2">
    <source>
        <dbReference type="ARBA" id="ARBA00004604"/>
    </source>
</evidence>
<feature type="compositionally biased region" description="Basic and acidic residues" evidence="8">
    <location>
        <begin position="577"/>
        <end position="596"/>
    </location>
</feature>
<feature type="compositionally biased region" description="Basic and acidic residues" evidence="8">
    <location>
        <begin position="142"/>
        <end position="153"/>
    </location>
</feature>
<feature type="region of interest" description="Disordered" evidence="8">
    <location>
        <begin position="22"/>
        <end position="225"/>
    </location>
</feature>
<organism evidence="10 11">
    <name type="scientific">Mycena citricolor</name>
    <dbReference type="NCBI Taxonomy" id="2018698"/>
    <lineage>
        <taxon>Eukaryota</taxon>
        <taxon>Fungi</taxon>
        <taxon>Dikarya</taxon>
        <taxon>Basidiomycota</taxon>
        <taxon>Agaricomycotina</taxon>
        <taxon>Agaricomycetes</taxon>
        <taxon>Agaricomycetidae</taxon>
        <taxon>Agaricales</taxon>
        <taxon>Marasmiineae</taxon>
        <taxon>Mycenaceae</taxon>
        <taxon>Mycena</taxon>
    </lineage>
</organism>
<dbReference type="PANTHER" id="PTHR23236">
    <property type="entry name" value="EUKARYOTIC TRANSLATION INITIATION FACTOR 4B/4H"/>
    <property type="match status" value="1"/>
</dbReference>
<evidence type="ECO:0000256" key="7">
    <source>
        <dbReference type="PROSITE-ProRule" id="PRU00176"/>
    </source>
</evidence>
<evidence type="ECO:0000256" key="1">
    <source>
        <dbReference type="ARBA" id="ARBA00002475"/>
    </source>
</evidence>
<feature type="region of interest" description="Disordered" evidence="8">
    <location>
        <begin position="509"/>
        <end position="616"/>
    </location>
</feature>
<keyword evidence="11" id="KW-1185">Reference proteome</keyword>
<feature type="compositionally biased region" description="Basic residues" evidence="8">
    <location>
        <begin position="597"/>
        <end position="616"/>
    </location>
</feature>
<protein>
    <recommendedName>
        <fullName evidence="4">Nucleolar protein 12</fullName>
    </recommendedName>
</protein>
<dbReference type="InterPro" id="IPR000504">
    <property type="entry name" value="RRM_dom"/>
</dbReference>
<proteinExistence type="inferred from homology"/>
<feature type="compositionally biased region" description="Basic and acidic residues" evidence="8">
    <location>
        <begin position="197"/>
        <end position="223"/>
    </location>
</feature>
<feature type="compositionally biased region" description="Polar residues" evidence="8">
    <location>
        <begin position="276"/>
        <end position="287"/>
    </location>
</feature>
<evidence type="ECO:0000259" key="9">
    <source>
        <dbReference type="PROSITE" id="PS50102"/>
    </source>
</evidence>
<feature type="compositionally biased region" description="Basic and acidic residues" evidence="8">
    <location>
        <begin position="541"/>
        <end position="564"/>
    </location>
</feature>
<dbReference type="GO" id="GO:0019843">
    <property type="term" value="F:rRNA binding"/>
    <property type="evidence" value="ECO:0007669"/>
    <property type="project" value="TreeGrafter"/>
</dbReference>
<feature type="domain" description="RRM" evidence="9">
    <location>
        <begin position="409"/>
        <end position="506"/>
    </location>
</feature>
<evidence type="ECO:0000256" key="8">
    <source>
        <dbReference type="SAM" id="MobiDB-lite"/>
    </source>
</evidence>
<dbReference type="SMART" id="SM00360">
    <property type="entry name" value="RRM"/>
    <property type="match status" value="1"/>
</dbReference>
<sequence>MSLSFLLSSSKKIDTELDSLFKSNTTTPSRKPGVAISVPKPGSAPPPTKKRKLETGIPAENHGKRVKADKRAKPSKTEPLPEITGKGKDIRKPLSSSAASKSKGKRRAGTEVMDVDEEAEAGADESDPDEDNSDLENAYIQRQDKRLKPKGAEDNDDSAEEDEEDADEEQGSEDDGEDSDSDSNAPPPQHESITNPKRREREKPTKKVKLVPKDETRKERDSRTLFVGGLPIDVVSKKPLQKQLSHHLLSFLPPGSKVSVESLRFRSVAFKERTSSAKPTQSTSASDAPNHAQARISAWRKDNGKEGDDEKQFLTPAQKKKIFFIQGAFHPEAQSVNGYVVLAHHKASFAAYGETDEAKTTEDTPYKVAAQIALAANLKPFLERDLRVDVCSKLDAADGSSTATGDPKRSIFVGNLEFGSKESDLREFFEGVVAGERGPASEEDGSWVQGVRLIRDPETQLGKGFGYVWFSDRECVDEILSLGKTDEGNKKLRFAKRALRVQRCRTIGGTNKAAAPSSGSSSAKTKSTYPVHHGDPNLGERIVHLDKEARKAAKKADPQRTQRRAEKKLRMGMNSKLKAEKGKVGGRPQGKDDKGKHRERVRKPQKQAGKAKRGTK</sequence>
<feature type="region of interest" description="Disordered" evidence="8">
    <location>
        <begin position="271"/>
        <end position="293"/>
    </location>
</feature>
<feature type="compositionally biased region" description="Acidic residues" evidence="8">
    <location>
        <begin position="113"/>
        <end position="134"/>
    </location>
</feature>
<dbReference type="PANTHER" id="PTHR23236:SF25">
    <property type="entry name" value="RNA-BINDING PROTEIN 34"/>
    <property type="match status" value="1"/>
</dbReference>
<dbReference type="Proteomes" id="UP001295794">
    <property type="component" value="Unassembled WGS sequence"/>
</dbReference>
<evidence type="ECO:0000256" key="3">
    <source>
        <dbReference type="ARBA" id="ARBA00007077"/>
    </source>
</evidence>
<evidence type="ECO:0000313" key="11">
    <source>
        <dbReference type="Proteomes" id="UP001295794"/>
    </source>
</evidence>
<feature type="compositionally biased region" description="Low complexity" evidence="8">
    <location>
        <begin position="512"/>
        <end position="527"/>
    </location>
</feature>
<comment type="function">
    <text evidence="1">Involved in pre-25S rRNA processing.</text>
</comment>
<dbReference type="PROSITE" id="PS50102">
    <property type="entry name" value="RRM"/>
    <property type="match status" value="1"/>
</dbReference>